<evidence type="ECO:0000256" key="5">
    <source>
        <dbReference type="ARBA" id="ARBA00023239"/>
    </source>
</evidence>
<evidence type="ECO:0000259" key="8">
    <source>
        <dbReference type="Pfam" id="PF01397"/>
    </source>
</evidence>
<dbReference type="SFLD" id="SFLDG01019">
    <property type="entry name" value="Terpene_Cyclase_Like_1_C_Termi"/>
    <property type="match status" value="1"/>
</dbReference>
<evidence type="ECO:0000256" key="2">
    <source>
        <dbReference type="ARBA" id="ARBA00004721"/>
    </source>
</evidence>
<accession>A0ABD2Y8N1</accession>
<name>A0ABD2Y8N1_9GENT</name>
<dbReference type="CDD" id="cd00684">
    <property type="entry name" value="Terpene_cyclase_plant_C1"/>
    <property type="match status" value="1"/>
</dbReference>
<evidence type="ECO:0000313" key="11">
    <source>
        <dbReference type="Proteomes" id="UP001630127"/>
    </source>
</evidence>
<proteinExistence type="inferred from homology"/>
<dbReference type="InterPro" id="IPR044814">
    <property type="entry name" value="Terpene_cyclase_plant_C1"/>
</dbReference>
<comment type="catalytic activity">
    <reaction evidence="6">
        <text>(2E)-geranyl diphosphate = beta-myrcene + diphosphate</text>
        <dbReference type="Rhea" id="RHEA:16965"/>
        <dbReference type="ChEBI" id="CHEBI:17221"/>
        <dbReference type="ChEBI" id="CHEBI:33019"/>
        <dbReference type="ChEBI" id="CHEBI:58057"/>
        <dbReference type="EC" id="4.2.3.15"/>
    </reaction>
    <physiologicalReaction direction="left-to-right" evidence="6">
        <dbReference type="Rhea" id="RHEA:16966"/>
    </physiologicalReaction>
</comment>
<feature type="domain" description="Terpene synthase metal-binding" evidence="9">
    <location>
        <begin position="266"/>
        <end position="504"/>
    </location>
</feature>
<comment type="similarity">
    <text evidence="3">Belongs to the terpene synthase family.</text>
</comment>
<dbReference type="SUPFAM" id="SSF48576">
    <property type="entry name" value="Terpenoid synthases"/>
    <property type="match status" value="1"/>
</dbReference>
<dbReference type="GO" id="GO:0050551">
    <property type="term" value="F:myrcene synthase activity"/>
    <property type="evidence" value="ECO:0007669"/>
    <property type="project" value="UniProtKB-EC"/>
</dbReference>
<evidence type="ECO:0000313" key="10">
    <source>
        <dbReference type="EMBL" id="KAL3503371.1"/>
    </source>
</evidence>
<dbReference type="InterPro" id="IPR034741">
    <property type="entry name" value="Terpene_cyclase-like_1_C"/>
</dbReference>
<dbReference type="SFLD" id="SFLDS00005">
    <property type="entry name" value="Isoprenoid_Synthase_Type_I"/>
    <property type="match status" value="1"/>
</dbReference>
<dbReference type="InterPro" id="IPR008949">
    <property type="entry name" value="Isoprenoid_synthase_dom_sf"/>
</dbReference>
<dbReference type="FunFam" id="1.50.10.130:FF:000001">
    <property type="entry name" value="Isoprene synthase, chloroplastic"/>
    <property type="match status" value="1"/>
</dbReference>
<dbReference type="InterPro" id="IPR001906">
    <property type="entry name" value="Terpene_synth_N"/>
</dbReference>
<evidence type="ECO:0000256" key="4">
    <source>
        <dbReference type="ARBA" id="ARBA00022723"/>
    </source>
</evidence>
<evidence type="ECO:0000256" key="7">
    <source>
        <dbReference type="ARBA" id="ARBA00066673"/>
    </source>
</evidence>
<reference evidence="10 11" key="1">
    <citation type="submission" date="2024-11" db="EMBL/GenBank/DDBJ databases">
        <title>A near-complete genome assembly of Cinchona calisaya.</title>
        <authorList>
            <person name="Lian D.C."/>
            <person name="Zhao X.W."/>
            <person name="Wei L."/>
        </authorList>
    </citation>
    <scope>NUCLEOTIDE SEQUENCE [LARGE SCALE GENOMIC DNA]</scope>
    <source>
        <tissue evidence="10">Nenye</tissue>
    </source>
</reference>
<dbReference type="SUPFAM" id="SSF48239">
    <property type="entry name" value="Terpenoid cyclases/Protein prenyltransferases"/>
    <property type="match status" value="1"/>
</dbReference>
<dbReference type="InterPro" id="IPR005630">
    <property type="entry name" value="Terpene_synthase_metal-bd"/>
</dbReference>
<evidence type="ECO:0000256" key="1">
    <source>
        <dbReference type="ARBA" id="ARBA00001946"/>
    </source>
</evidence>
<dbReference type="Pfam" id="PF01397">
    <property type="entry name" value="Terpene_synth"/>
    <property type="match status" value="1"/>
</dbReference>
<feature type="domain" description="Terpene synthase N-terminal" evidence="8">
    <location>
        <begin position="33"/>
        <end position="209"/>
    </location>
</feature>
<dbReference type="InterPro" id="IPR050148">
    <property type="entry name" value="Terpene_synthase-like"/>
</dbReference>
<keyword evidence="4" id="KW-0479">Metal-binding</keyword>
<dbReference type="Gene3D" id="1.10.600.10">
    <property type="entry name" value="Farnesyl Diphosphate Synthase"/>
    <property type="match status" value="1"/>
</dbReference>
<dbReference type="Proteomes" id="UP001630127">
    <property type="component" value="Unassembled WGS sequence"/>
</dbReference>
<dbReference type="GO" id="GO:0046872">
    <property type="term" value="F:metal ion binding"/>
    <property type="evidence" value="ECO:0007669"/>
    <property type="project" value="UniProtKB-KW"/>
</dbReference>
<dbReference type="Pfam" id="PF03936">
    <property type="entry name" value="Terpene_synth_C"/>
    <property type="match status" value="1"/>
</dbReference>
<keyword evidence="11" id="KW-1185">Reference proteome</keyword>
<gene>
    <name evidence="10" type="ORF">ACH5RR_037820</name>
</gene>
<sequence>MGEKVDGLDAFISIQNEFPHDVERPLANFHPNIWGNQFLLYSPNSDKATWASKKQLLDKLKEEVRTLLHATASNPSEQLQLIDEIQRLGIEYHFEEEIDQALQIMYEKHLGWEENDNIYAAALYFRILRQEGFKVSSEIFKKFMNAEGNFIESLVHDVAGMLALYEATHIRYRGDHILDHALDFTRNYLESLQCKLSSNPIAELVNHSLVQPNWRGIQRLEARHYISIYEKNDSHNTTLLMLAKLDFNMLQSQHKEELREICMWWKELDFARKLPFARDRIVEAYFWILGVYFEPQYGLARNIMSKVIAITSVVDDIYDAYGTYEELVIFTEAIERWNIGCIKQLPNYMKICYQTLLDVFEEIEEEMVNKGKSYCTYYAKEAMKFLARAYFVEAKWLHERYISTVEEYMQIGLATCGYTTLTIISFLGMEDNVTKEDFDWAFSGPDILKAASIICRLRDDIVGHKFEQERGHIASAVECYMKQHGVTEQKACEELYGQIEDAWKVLNKQLLKPSGSPSPAAKYVPCKAVLLRVVNLARVIDVLYKHKDEYTHVGEAMRTCVNSLLIKPVPQ</sequence>
<dbReference type="InterPro" id="IPR008930">
    <property type="entry name" value="Terpenoid_cyclase/PrenylTrfase"/>
</dbReference>
<evidence type="ECO:0000256" key="6">
    <source>
        <dbReference type="ARBA" id="ARBA00052562"/>
    </source>
</evidence>
<dbReference type="Gene3D" id="1.50.10.130">
    <property type="entry name" value="Terpene synthase, N-terminal domain"/>
    <property type="match status" value="1"/>
</dbReference>
<comment type="cofactor">
    <cofactor evidence="1">
        <name>Mg(2+)</name>
        <dbReference type="ChEBI" id="CHEBI:18420"/>
    </cofactor>
</comment>
<protein>
    <recommendedName>
        <fullName evidence="7">myrcene synthase</fullName>
        <ecNumber evidence="7">4.2.3.15</ecNumber>
    </recommendedName>
</protein>
<dbReference type="AlphaFoldDB" id="A0ABD2Y8N1"/>
<dbReference type="EC" id="4.2.3.15" evidence="7"/>
<organism evidence="10 11">
    <name type="scientific">Cinchona calisaya</name>
    <dbReference type="NCBI Taxonomy" id="153742"/>
    <lineage>
        <taxon>Eukaryota</taxon>
        <taxon>Viridiplantae</taxon>
        <taxon>Streptophyta</taxon>
        <taxon>Embryophyta</taxon>
        <taxon>Tracheophyta</taxon>
        <taxon>Spermatophyta</taxon>
        <taxon>Magnoliopsida</taxon>
        <taxon>eudicotyledons</taxon>
        <taxon>Gunneridae</taxon>
        <taxon>Pentapetalae</taxon>
        <taxon>asterids</taxon>
        <taxon>lamiids</taxon>
        <taxon>Gentianales</taxon>
        <taxon>Rubiaceae</taxon>
        <taxon>Cinchonoideae</taxon>
        <taxon>Cinchoneae</taxon>
        <taxon>Cinchona</taxon>
    </lineage>
</organism>
<dbReference type="PANTHER" id="PTHR31225:SF221">
    <property type="entry name" value="(-)-GERMACRENE D SYNTHASE"/>
    <property type="match status" value="1"/>
</dbReference>
<comment type="caution">
    <text evidence="10">The sequence shown here is derived from an EMBL/GenBank/DDBJ whole genome shotgun (WGS) entry which is preliminary data.</text>
</comment>
<evidence type="ECO:0000259" key="9">
    <source>
        <dbReference type="Pfam" id="PF03936"/>
    </source>
</evidence>
<dbReference type="EMBL" id="JBJUIK010000015">
    <property type="protein sequence ID" value="KAL3503371.1"/>
    <property type="molecule type" value="Genomic_DNA"/>
</dbReference>
<dbReference type="InterPro" id="IPR036965">
    <property type="entry name" value="Terpene_synth_N_sf"/>
</dbReference>
<evidence type="ECO:0000256" key="3">
    <source>
        <dbReference type="ARBA" id="ARBA00006333"/>
    </source>
</evidence>
<comment type="pathway">
    <text evidence="2">Secondary metabolite biosynthesis; terpenoid biosynthesis.</text>
</comment>
<dbReference type="FunFam" id="1.10.600.10:FF:000007">
    <property type="entry name" value="Isoprene synthase, chloroplastic"/>
    <property type="match status" value="1"/>
</dbReference>
<dbReference type="PANTHER" id="PTHR31225">
    <property type="entry name" value="OS04G0344100 PROTEIN-RELATED"/>
    <property type="match status" value="1"/>
</dbReference>
<keyword evidence="5" id="KW-0456">Lyase</keyword>